<proteinExistence type="predicted"/>
<reference evidence="3" key="1">
    <citation type="submission" date="2022-04" db="EMBL/GenBank/DDBJ databases">
        <title>Carnegiea gigantea Genome sequencing and assembly v2.</title>
        <authorList>
            <person name="Copetti D."/>
            <person name="Sanderson M.J."/>
            <person name="Burquez A."/>
            <person name="Wojciechowski M.F."/>
        </authorList>
    </citation>
    <scope>NUCLEOTIDE SEQUENCE</scope>
    <source>
        <strain evidence="3">SGP5-SGP5p</strain>
        <tissue evidence="3">Aerial part</tissue>
    </source>
</reference>
<dbReference type="AlphaFoldDB" id="A0A9Q1JYC5"/>
<dbReference type="PANTHER" id="PTHR35116:SF2">
    <property type="entry name" value="ATP-DEPENDENT HELICASE FAMILY PROTEIN-RELATED"/>
    <property type="match status" value="1"/>
</dbReference>
<dbReference type="InterPro" id="IPR039322">
    <property type="entry name" value="MOM1"/>
</dbReference>
<evidence type="ECO:0000256" key="2">
    <source>
        <dbReference type="SAM" id="MobiDB-lite"/>
    </source>
</evidence>
<dbReference type="Proteomes" id="UP001153076">
    <property type="component" value="Unassembled WGS sequence"/>
</dbReference>
<feature type="region of interest" description="Disordered" evidence="2">
    <location>
        <begin position="13"/>
        <end position="38"/>
    </location>
</feature>
<dbReference type="GO" id="GO:0031507">
    <property type="term" value="P:heterochromatin formation"/>
    <property type="evidence" value="ECO:0007669"/>
    <property type="project" value="InterPro"/>
</dbReference>
<evidence type="ECO:0000313" key="3">
    <source>
        <dbReference type="EMBL" id="KAJ8433267.1"/>
    </source>
</evidence>
<keyword evidence="1" id="KW-0175">Coiled coil</keyword>
<dbReference type="Gene3D" id="6.10.250.1310">
    <property type="match status" value="1"/>
</dbReference>
<sequence>MEPSSNVLHRELLDGGNNTEAAVGTSNGETENGGVGLETTSVARQTRIERVTDTPAAGLDSSISVLAQAETWKSGNSSQCELARAAKEKPWSESQRCALPGQKCSEPLPSMTNGEVRHGRNEMEPHIGECNGETEGRSSIGLGTVPDVSRRECIENLGESPSSRLASPSCVSVQPQACTITGNSSSFGQSMNLTVLTSQEVRQNDSPLAVPSCQTISPLQLSVGCDTRSASILTGAPILRPANSYYQETSSLRCDVSPPTGCDPLQNELVKMRKEEAAAIKVHIDQVKLFKSACEMEMEEIQKKYESLVREAENTLVQKKRI</sequence>
<dbReference type="EMBL" id="JAKOGI010000552">
    <property type="protein sequence ID" value="KAJ8433267.1"/>
    <property type="molecule type" value="Genomic_DNA"/>
</dbReference>
<protein>
    <submittedName>
        <fullName evidence="3">Uncharacterized protein</fullName>
    </submittedName>
</protein>
<accession>A0A9Q1JYC5</accession>
<comment type="caution">
    <text evidence="3">The sequence shown here is derived from an EMBL/GenBank/DDBJ whole genome shotgun (WGS) entry which is preliminary data.</text>
</comment>
<name>A0A9Q1JYC5_9CARY</name>
<dbReference type="OrthoDB" id="885191at2759"/>
<dbReference type="PANTHER" id="PTHR35116">
    <property type="entry name" value="HELICASE PROTEIN MOM1"/>
    <property type="match status" value="1"/>
</dbReference>
<feature type="compositionally biased region" description="Polar residues" evidence="2">
    <location>
        <begin position="16"/>
        <end position="30"/>
    </location>
</feature>
<gene>
    <name evidence="3" type="ORF">Cgig2_001665</name>
</gene>
<organism evidence="3 4">
    <name type="scientific">Carnegiea gigantea</name>
    <dbReference type="NCBI Taxonomy" id="171969"/>
    <lineage>
        <taxon>Eukaryota</taxon>
        <taxon>Viridiplantae</taxon>
        <taxon>Streptophyta</taxon>
        <taxon>Embryophyta</taxon>
        <taxon>Tracheophyta</taxon>
        <taxon>Spermatophyta</taxon>
        <taxon>Magnoliopsida</taxon>
        <taxon>eudicotyledons</taxon>
        <taxon>Gunneridae</taxon>
        <taxon>Pentapetalae</taxon>
        <taxon>Caryophyllales</taxon>
        <taxon>Cactineae</taxon>
        <taxon>Cactaceae</taxon>
        <taxon>Cactoideae</taxon>
        <taxon>Echinocereeae</taxon>
        <taxon>Carnegiea</taxon>
    </lineage>
</organism>
<feature type="coiled-coil region" evidence="1">
    <location>
        <begin position="291"/>
        <end position="318"/>
    </location>
</feature>
<evidence type="ECO:0000313" key="4">
    <source>
        <dbReference type="Proteomes" id="UP001153076"/>
    </source>
</evidence>
<keyword evidence="4" id="KW-1185">Reference proteome</keyword>
<evidence type="ECO:0000256" key="1">
    <source>
        <dbReference type="SAM" id="Coils"/>
    </source>
</evidence>